<dbReference type="Proteomes" id="UP001521222">
    <property type="component" value="Unassembled WGS sequence"/>
</dbReference>
<feature type="region of interest" description="Disordered" evidence="1">
    <location>
        <begin position="257"/>
        <end position="292"/>
    </location>
</feature>
<feature type="compositionally biased region" description="Basic and acidic residues" evidence="1">
    <location>
        <begin position="257"/>
        <end position="266"/>
    </location>
</feature>
<gene>
    <name evidence="2" type="ORF">SLS59_001206</name>
</gene>
<evidence type="ECO:0000256" key="1">
    <source>
        <dbReference type="SAM" id="MobiDB-lite"/>
    </source>
</evidence>
<evidence type="ECO:0000313" key="2">
    <source>
        <dbReference type="EMBL" id="KAL1609697.1"/>
    </source>
</evidence>
<protein>
    <submittedName>
        <fullName evidence="2">Uncharacterized protein</fullName>
    </submittedName>
</protein>
<evidence type="ECO:0000313" key="3">
    <source>
        <dbReference type="Proteomes" id="UP001521222"/>
    </source>
</evidence>
<accession>A0ABR3RZB6</accession>
<dbReference type="EMBL" id="JAKIXB020000003">
    <property type="protein sequence ID" value="KAL1609697.1"/>
    <property type="molecule type" value="Genomic_DNA"/>
</dbReference>
<feature type="region of interest" description="Disordered" evidence="1">
    <location>
        <begin position="217"/>
        <end position="237"/>
    </location>
</feature>
<proteinExistence type="predicted"/>
<comment type="caution">
    <text evidence="2">The sequence shown here is derived from an EMBL/GenBank/DDBJ whole genome shotgun (WGS) entry which is preliminary data.</text>
</comment>
<sequence>MLVTGILLAPVVMATPAVNDLSDLRTIINAAANTIGDLNNPNRGWGLFGSSGQMGTADLINNITSTILQSKFQIDTNKTAWLNPTNITNTTDLSLNATAPLTPTLPISASLVLPSTLPTSTASLENITTDLSTPYIDYVSSIPNLSTSLTSLGRAWHREMNSPVNEAIGVLQESINTLQTTMLQNELISSSSVLRTIRASSSLESAQQAWSRFLNLPGSVDGSSNTDTDTPASSRKRSIHRLEPADGRHYTHKELWGRKVQSKDGESSQDDAIVEWGQQAEELHRVGQPFKA</sequence>
<feature type="compositionally biased region" description="Polar residues" evidence="1">
    <location>
        <begin position="221"/>
        <end position="233"/>
    </location>
</feature>
<organism evidence="2 3">
    <name type="scientific">Nothophoma quercina</name>
    <dbReference type="NCBI Taxonomy" id="749835"/>
    <lineage>
        <taxon>Eukaryota</taxon>
        <taxon>Fungi</taxon>
        <taxon>Dikarya</taxon>
        <taxon>Ascomycota</taxon>
        <taxon>Pezizomycotina</taxon>
        <taxon>Dothideomycetes</taxon>
        <taxon>Pleosporomycetidae</taxon>
        <taxon>Pleosporales</taxon>
        <taxon>Pleosporineae</taxon>
        <taxon>Didymellaceae</taxon>
        <taxon>Nothophoma</taxon>
    </lineage>
</organism>
<keyword evidence="3" id="KW-1185">Reference proteome</keyword>
<reference evidence="2 3" key="1">
    <citation type="submission" date="2024-02" db="EMBL/GenBank/DDBJ databases">
        <title>De novo assembly and annotation of 12 fungi associated with fruit tree decline syndrome in Ontario, Canada.</title>
        <authorList>
            <person name="Sulman M."/>
            <person name="Ellouze W."/>
            <person name="Ilyukhin E."/>
        </authorList>
    </citation>
    <scope>NUCLEOTIDE SEQUENCE [LARGE SCALE GENOMIC DNA]</scope>
    <source>
        <strain evidence="2 3">M97-236</strain>
    </source>
</reference>
<name>A0ABR3RZB6_9PLEO</name>